<reference evidence="2" key="2">
    <citation type="submission" date="2013-10" db="EMBL/GenBank/DDBJ databases">
        <authorList>
            <person name="Aslett M."/>
        </authorList>
    </citation>
    <scope>NUCLEOTIDE SEQUENCE [LARGE SCALE GENOMIC DNA]</scope>
    <source>
        <strain evidence="2">Weybridge</strain>
    </source>
</reference>
<evidence type="ECO:0000313" key="3">
    <source>
        <dbReference type="Proteomes" id="UP000030763"/>
    </source>
</evidence>
<dbReference type="VEuPathDB" id="ToxoDB:EMWEY_00057640"/>
<protein>
    <submittedName>
        <fullName evidence="2">D-3-phosphoglycerate dehydrogenase, putative</fullName>
    </submittedName>
</protein>
<feature type="compositionally biased region" description="Low complexity" evidence="1">
    <location>
        <begin position="107"/>
        <end position="137"/>
    </location>
</feature>
<dbReference type="AlphaFoldDB" id="U6MAG7"/>
<dbReference type="OrthoDB" id="10539440at2759"/>
<dbReference type="Proteomes" id="UP000030763">
    <property type="component" value="Unassembled WGS sequence"/>
</dbReference>
<accession>U6MAG7</accession>
<dbReference type="GeneID" id="25339750"/>
<name>U6MAG7_EIMMA</name>
<reference evidence="2" key="1">
    <citation type="submission" date="2013-10" db="EMBL/GenBank/DDBJ databases">
        <title>Genomic analysis of the causative agents of coccidiosis in chickens.</title>
        <authorList>
            <person name="Reid A.J."/>
            <person name="Blake D."/>
            <person name="Billington K."/>
            <person name="Browne H."/>
            <person name="Dunn M."/>
            <person name="Hung S."/>
            <person name="Kawahara F."/>
            <person name="Miranda-Saavedra D."/>
            <person name="Mourier T."/>
            <person name="Nagra H."/>
            <person name="Otto T.D."/>
            <person name="Rawlings N."/>
            <person name="Sanchez A."/>
            <person name="Sanders M."/>
            <person name="Subramaniam C."/>
            <person name="Tay Y."/>
            <person name="Dear P."/>
            <person name="Doerig C."/>
            <person name="Gruber A."/>
            <person name="Parkinson J."/>
            <person name="Shirley M."/>
            <person name="Wan K.L."/>
            <person name="Berriman M."/>
            <person name="Tomley F."/>
            <person name="Pain A."/>
        </authorList>
    </citation>
    <scope>NUCLEOTIDE SEQUENCE [LARGE SCALE GENOMIC DNA]</scope>
    <source>
        <strain evidence="2">Weybridge</strain>
    </source>
</reference>
<feature type="region of interest" description="Disordered" evidence="1">
    <location>
        <begin position="87"/>
        <end position="144"/>
    </location>
</feature>
<proteinExistence type="predicted"/>
<dbReference type="RefSeq" id="XP_013336142.1">
    <property type="nucleotide sequence ID" value="XM_013480688.1"/>
</dbReference>
<keyword evidence="3" id="KW-1185">Reference proteome</keyword>
<evidence type="ECO:0000256" key="1">
    <source>
        <dbReference type="SAM" id="MobiDB-lite"/>
    </source>
</evidence>
<gene>
    <name evidence="2" type="ORF">EMWEY_00057640</name>
</gene>
<organism evidence="2 3">
    <name type="scientific">Eimeria maxima</name>
    <name type="common">Coccidian parasite</name>
    <dbReference type="NCBI Taxonomy" id="5804"/>
    <lineage>
        <taxon>Eukaryota</taxon>
        <taxon>Sar</taxon>
        <taxon>Alveolata</taxon>
        <taxon>Apicomplexa</taxon>
        <taxon>Conoidasida</taxon>
        <taxon>Coccidia</taxon>
        <taxon>Eucoccidiorida</taxon>
        <taxon>Eimeriorina</taxon>
        <taxon>Eimeriidae</taxon>
        <taxon>Eimeria</taxon>
    </lineage>
</organism>
<sequence length="230" mass="25149">MSPQLAPLSTSSLNFVLLVCRVPARPALQAAATDASRVLLLQDRRQSRRLHFTLRRALEKLGCEVKTSQQGPLEETGGLPEETVADAEETAADPGQTNPTKRTGHNAKAAASETAAADTTDSQVQPDLQQPHQQPPQASTTPKPAADVWICNEQLGPYNVSFYCPARKLVLEIDDRCLGPSKYVKKRHLETTFKDEGLQVLIVGEHLFQLSRVTGEQGVGESSQYNRLLL</sequence>
<evidence type="ECO:0000313" key="2">
    <source>
        <dbReference type="EMBL" id="CDJ59494.1"/>
    </source>
</evidence>
<dbReference type="EMBL" id="HG720460">
    <property type="protein sequence ID" value="CDJ59494.1"/>
    <property type="molecule type" value="Genomic_DNA"/>
</dbReference>